<dbReference type="InterPro" id="IPR018060">
    <property type="entry name" value="HTH_AraC"/>
</dbReference>
<dbReference type="eggNOG" id="COG2207">
    <property type="taxonomic scope" value="Bacteria"/>
</dbReference>
<evidence type="ECO:0000256" key="2">
    <source>
        <dbReference type="ARBA" id="ARBA00023125"/>
    </source>
</evidence>
<dbReference type="Gene3D" id="1.10.10.60">
    <property type="entry name" value="Homeodomain-like"/>
    <property type="match status" value="1"/>
</dbReference>
<dbReference type="SMART" id="SM00342">
    <property type="entry name" value="HTH_ARAC"/>
    <property type="match status" value="1"/>
</dbReference>
<keyword evidence="6" id="KW-1185">Reference proteome</keyword>
<dbReference type="EMBL" id="CP000155">
    <property type="protein sequence ID" value="ABC31572.1"/>
    <property type="molecule type" value="Genomic_DNA"/>
</dbReference>
<dbReference type="GO" id="GO:0003700">
    <property type="term" value="F:DNA-binding transcription factor activity"/>
    <property type="evidence" value="ECO:0007669"/>
    <property type="project" value="InterPro"/>
</dbReference>
<evidence type="ECO:0000313" key="5">
    <source>
        <dbReference type="EMBL" id="ABC31572.1"/>
    </source>
</evidence>
<feature type="domain" description="HTH araC/xylS-type" evidence="4">
    <location>
        <begin position="168"/>
        <end position="265"/>
    </location>
</feature>
<sequence length="276" mass="31192">MQPKLIRLMQREEKESVMLPFSVYRCLQPQNLHGVPFIDPCLIIVLRGAKVLSLQPELACRSGEFILAPAGIELQFMNLPEGEYIAVVIGFCASDLEAIPVSAPPDRDGAAIARVDRTLAEFLNQWINWIDVSPPELWALRRKELAHLLYARGYGSLLKSRSGASWRRKVSEVLMQEPAKDWSLLEISRLLAVSESTLRRRLQSENAGFRDLLESVRLGIGLHLAQTTLLPIAHIADQCGYQSQSRFTERFKQRFGMTPSELRQTRLEELGEGILT</sequence>
<dbReference type="SUPFAM" id="SSF46689">
    <property type="entry name" value="Homeodomain-like"/>
    <property type="match status" value="1"/>
</dbReference>
<dbReference type="Proteomes" id="UP000000238">
    <property type="component" value="Chromosome"/>
</dbReference>
<dbReference type="InterPro" id="IPR009057">
    <property type="entry name" value="Homeodomain-like_sf"/>
</dbReference>
<evidence type="ECO:0000259" key="4">
    <source>
        <dbReference type="PROSITE" id="PS01124"/>
    </source>
</evidence>
<reference evidence="5 6" key="1">
    <citation type="journal article" date="2005" name="Nucleic Acids Res.">
        <title>Genomic blueprint of Hahella chejuensis, a marine microbe producing an algicidal agent.</title>
        <authorList>
            <person name="Jeong H."/>
            <person name="Yim J.H."/>
            <person name="Lee C."/>
            <person name="Choi S.-H."/>
            <person name="Park Y.K."/>
            <person name="Yoon S.H."/>
            <person name="Hur C.-G."/>
            <person name="Kang H.-Y."/>
            <person name="Kim D."/>
            <person name="Lee H.H."/>
            <person name="Park K.H."/>
            <person name="Park S.-H."/>
            <person name="Park H.-S."/>
            <person name="Lee H.K."/>
            <person name="Oh T.K."/>
            <person name="Kim J.F."/>
        </authorList>
    </citation>
    <scope>NUCLEOTIDE SEQUENCE [LARGE SCALE GENOMIC DNA]</scope>
    <source>
        <strain evidence="5 6">KCTC 2396</strain>
    </source>
</reference>
<keyword evidence="3" id="KW-0804">Transcription</keyword>
<dbReference type="PANTHER" id="PTHR47894:SF4">
    <property type="entry name" value="HTH-TYPE TRANSCRIPTIONAL REGULATOR GADX"/>
    <property type="match status" value="1"/>
</dbReference>
<gene>
    <name evidence="5" type="ordered locus">HCH_04881</name>
</gene>
<keyword evidence="1" id="KW-0805">Transcription regulation</keyword>
<dbReference type="InterPro" id="IPR020449">
    <property type="entry name" value="Tscrpt_reg_AraC-type_HTH"/>
</dbReference>
<accession>Q2SCQ2</accession>
<dbReference type="Pfam" id="PF12833">
    <property type="entry name" value="HTH_18"/>
    <property type="match status" value="1"/>
</dbReference>
<dbReference type="PRINTS" id="PR00032">
    <property type="entry name" value="HTHARAC"/>
</dbReference>
<dbReference type="HOGENOM" id="CLU_071578_1_2_6"/>
<evidence type="ECO:0000256" key="1">
    <source>
        <dbReference type="ARBA" id="ARBA00023015"/>
    </source>
</evidence>
<protein>
    <submittedName>
        <fullName evidence="5">AraC-type DNA-binding domain-containing protein</fullName>
    </submittedName>
</protein>
<dbReference type="AlphaFoldDB" id="Q2SCQ2"/>
<dbReference type="PANTHER" id="PTHR47894">
    <property type="entry name" value="HTH-TYPE TRANSCRIPTIONAL REGULATOR GADX"/>
    <property type="match status" value="1"/>
</dbReference>
<evidence type="ECO:0000256" key="3">
    <source>
        <dbReference type="ARBA" id="ARBA00023163"/>
    </source>
</evidence>
<name>Q2SCQ2_HAHCH</name>
<dbReference type="GO" id="GO:0000976">
    <property type="term" value="F:transcription cis-regulatory region binding"/>
    <property type="evidence" value="ECO:0007669"/>
    <property type="project" value="TreeGrafter"/>
</dbReference>
<keyword evidence="2 5" id="KW-0238">DNA-binding</keyword>
<organism evidence="5 6">
    <name type="scientific">Hahella chejuensis (strain KCTC 2396)</name>
    <dbReference type="NCBI Taxonomy" id="349521"/>
    <lineage>
        <taxon>Bacteria</taxon>
        <taxon>Pseudomonadati</taxon>
        <taxon>Pseudomonadota</taxon>
        <taxon>Gammaproteobacteria</taxon>
        <taxon>Oceanospirillales</taxon>
        <taxon>Hahellaceae</taxon>
        <taxon>Hahella</taxon>
    </lineage>
</organism>
<dbReference type="GO" id="GO:0005829">
    <property type="term" value="C:cytosol"/>
    <property type="evidence" value="ECO:0007669"/>
    <property type="project" value="TreeGrafter"/>
</dbReference>
<dbReference type="PROSITE" id="PS01124">
    <property type="entry name" value="HTH_ARAC_FAMILY_2"/>
    <property type="match status" value="1"/>
</dbReference>
<dbReference type="STRING" id="349521.HCH_04881"/>
<evidence type="ECO:0000313" key="6">
    <source>
        <dbReference type="Proteomes" id="UP000000238"/>
    </source>
</evidence>
<dbReference type="KEGG" id="hch:HCH_04881"/>
<proteinExistence type="predicted"/>